<gene>
    <name evidence="3" type="ORF">Acr_00g0055190</name>
</gene>
<feature type="compositionally biased region" description="Basic and acidic residues" evidence="2">
    <location>
        <begin position="175"/>
        <end position="194"/>
    </location>
</feature>
<accession>A0A7J0DLU4</accession>
<evidence type="ECO:0000313" key="4">
    <source>
        <dbReference type="Proteomes" id="UP000585474"/>
    </source>
</evidence>
<comment type="caution">
    <text evidence="3">The sequence shown here is derived from an EMBL/GenBank/DDBJ whole genome shotgun (WGS) entry which is preliminary data.</text>
</comment>
<feature type="region of interest" description="Disordered" evidence="2">
    <location>
        <begin position="92"/>
        <end position="126"/>
    </location>
</feature>
<feature type="coiled-coil region" evidence="1">
    <location>
        <begin position="243"/>
        <end position="302"/>
    </location>
</feature>
<feature type="compositionally biased region" description="Low complexity" evidence="2">
    <location>
        <begin position="103"/>
        <end position="123"/>
    </location>
</feature>
<dbReference type="AlphaFoldDB" id="A0A7J0DLU4"/>
<name>A0A7J0DLU4_9ERIC</name>
<dbReference type="EMBL" id="BJWL01000298">
    <property type="protein sequence ID" value="GFS38022.1"/>
    <property type="molecule type" value="Genomic_DNA"/>
</dbReference>
<keyword evidence="4" id="KW-1185">Reference proteome</keyword>
<evidence type="ECO:0000256" key="2">
    <source>
        <dbReference type="SAM" id="MobiDB-lite"/>
    </source>
</evidence>
<proteinExistence type="predicted"/>
<reference evidence="4" key="1">
    <citation type="submission" date="2019-07" db="EMBL/GenBank/DDBJ databases">
        <title>De Novo Assembly of kiwifruit Actinidia rufa.</title>
        <authorList>
            <person name="Sugita-Konishi S."/>
            <person name="Sato K."/>
            <person name="Mori E."/>
            <person name="Abe Y."/>
            <person name="Kisaki G."/>
            <person name="Hamano K."/>
            <person name="Suezawa K."/>
            <person name="Otani M."/>
            <person name="Fukuda T."/>
            <person name="Manabe T."/>
            <person name="Gomi K."/>
            <person name="Tabuchi M."/>
            <person name="Akimitsu K."/>
            <person name="Kataoka I."/>
        </authorList>
    </citation>
    <scope>NUCLEOTIDE SEQUENCE [LARGE SCALE GENOMIC DNA]</scope>
    <source>
        <strain evidence="4">cv. Fuchu</strain>
    </source>
</reference>
<sequence>MIQGELNRLRESYSFPAGIQIRLPKVDETIMSTRQSEVAFNEAAFQAGLRLPIHPTIRRISYYYNTCLAQQAPNGWRSVVCTGVLWRFHKQGRRRPGSEGIPGMSRVGRRNSSSSRGTSRSASKCYSGCWGSKNPEVMEHPRSFALDSKQMASNGRDNVEDKPVGGATPIMGDEGESHHSRDDPPRGDHSRDGSVEYTENPSAVEKLLEEVISLADMGGYGKIGSRPGDRKVLPLCRLVGSEMAHTQWLAKELKRQVAELKSREQHAIEKIRWMKEDRDAIVERLEKEVIELKEKETLAKKSAIEEYKFSYVFQEVVE</sequence>
<dbReference type="OrthoDB" id="687305at2759"/>
<dbReference type="Proteomes" id="UP000585474">
    <property type="component" value="Unassembled WGS sequence"/>
</dbReference>
<keyword evidence="1" id="KW-0175">Coiled coil</keyword>
<organism evidence="3 4">
    <name type="scientific">Actinidia rufa</name>
    <dbReference type="NCBI Taxonomy" id="165716"/>
    <lineage>
        <taxon>Eukaryota</taxon>
        <taxon>Viridiplantae</taxon>
        <taxon>Streptophyta</taxon>
        <taxon>Embryophyta</taxon>
        <taxon>Tracheophyta</taxon>
        <taxon>Spermatophyta</taxon>
        <taxon>Magnoliopsida</taxon>
        <taxon>eudicotyledons</taxon>
        <taxon>Gunneridae</taxon>
        <taxon>Pentapetalae</taxon>
        <taxon>asterids</taxon>
        <taxon>Ericales</taxon>
        <taxon>Actinidiaceae</taxon>
        <taxon>Actinidia</taxon>
    </lineage>
</organism>
<feature type="region of interest" description="Disordered" evidence="2">
    <location>
        <begin position="152"/>
        <end position="200"/>
    </location>
</feature>
<evidence type="ECO:0000256" key="1">
    <source>
        <dbReference type="SAM" id="Coils"/>
    </source>
</evidence>
<protein>
    <submittedName>
        <fullName evidence="3">Uncharacterized protein</fullName>
    </submittedName>
</protein>
<evidence type="ECO:0000313" key="3">
    <source>
        <dbReference type="EMBL" id="GFS38022.1"/>
    </source>
</evidence>